<evidence type="ECO:0000313" key="1">
    <source>
        <dbReference type="EMBL" id="GFX97311.1"/>
    </source>
</evidence>
<dbReference type="AlphaFoldDB" id="A0A8X6RTN4"/>
<comment type="caution">
    <text evidence="1">The sequence shown here is derived from an EMBL/GenBank/DDBJ whole genome shotgun (WGS) entry which is preliminary data.</text>
</comment>
<proteinExistence type="predicted"/>
<dbReference type="Proteomes" id="UP000887159">
    <property type="component" value="Unassembled WGS sequence"/>
</dbReference>
<protein>
    <submittedName>
        <fullName evidence="1">Uncharacterized protein</fullName>
    </submittedName>
</protein>
<keyword evidence="2" id="KW-1185">Reference proteome</keyword>
<sequence>MLLNRSLLLPLKIFFGSHLSPEELAQFSQIWLLRFGPKLHLKMLFRLKNVDCFTLKRANTVSDWKETCYDISATKHCSREDPV</sequence>
<gene>
    <name evidence="1" type="ORF">TNCV_1076821</name>
</gene>
<evidence type="ECO:0000313" key="2">
    <source>
        <dbReference type="Proteomes" id="UP000887159"/>
    </source>
</evidence>
<reference evidence="1" key="1">
    <citation type="submission" date="2020-08" db="EMBL/GenBank/DDBJ databases">
        <title>Multicomponent nature underlies the extraordinary mechanical properties of spider dragline silk.</title>
        <authorList>
            <person name="Kono N."/>
            <person name="Nakamura H."/>
            <person name="Mori M."/>
            <person name="Yoshida Y."/>
            <person name="Ohtoshi R."/>
            <person name="Malay A.D."/>
            <person name="Moran D.A.P."/>
            <person name="Tomita M."/>
            <person name="Numata K."/>
            <person name="Arakawa K."/>
        </authorList>
    </citation>
    <scope>NUCLEOTIDE SEQUENCE</scope>
</reference>
<accession>A0A8X6RTN4</accession>
<name>A0A8X6RTN4_TRICX</name>
<organism evidence="1 2">
    <name type="scientific">Trichonephila clavipes</name>
    <name type="common">Golden silk orbweaver</name>
    <name type="synonym">Nephila clavipes</name>
    <dbReference type="NCBI Taxonomy" id="2585209"/>
    <lineage>
        <taxon>Eukaryota</taxon>
        <taxon>Metazoa</taxon>
        <taxon>Ecdysozoa</taxon>
        <taxon>Arthropoda</taxon>
        <taxon>Chelicerata</taxon>
        <taxon>Arachnida</taxon>
        <taxon>Araneae</taxon>
        <taxon>Araneomorphae</taxon>
        <taxon>Entelegynae</taxon>
        <taxon>Araneoidea</taxon>
        <taxon>Nephilidae</taxon>
        <taxon>Trichonephila</taxon>
    </lineage>
</organism>
<dbReference type="EMBL" id="BMAU01021197">
    <property type="protein sequence ID" value="GFX97311.1"/>
    <property type="molecule type" value="Genomic_DNA"/>
</dbReference>